<comment type="caution">
    <text evidence="3">The sequence shown here is derived from an EMBL/GenBank/DDBJ whole genome shotgun (WGS) entry which is preliminary data.</text>
</comment>
<evidence type="ECO:0000256" key="1">
    <source>
        <dbReference type="ARBA" id="ARBA00022737"/>
    </source>
</evidence>
<dbReference type="PANTHER" id="PTHR47926">
    <property type="entry name" value="PENTATRICOPEPTIDE REPEAT-CONTAINING PROTEIN"/>
    <property type="match status" value="1"/>
</dbReference>
<evidence type="ECO:0008006" key="5">
    <source>
        <dbReference type="Google" id="ProtNLM"/>
    </source>
</evidence>
<dbReference type="InterPro" id="IPR011990">
    <property type="entry name" value="TPR-like_helical_dom_sf"/>
</dbReference>
<feature type="repeat" description="PPR" evidence="2">
    <location>
        <begin position="84"/>
        <end position="118"/>
    </location>
</feature>
<dbReference type="Gene3D" id="1.25.40.10">
    <property type="entry name" value="Tetratricopeptide repeat domain"/>
    <property type="match status" value="1"/>
</dbReference>
<dbReference type="NCBIfam" id="TIGR00756">
    <property type="entry name" value="PPR"/>
    <property type="match status" value="1"/>
</dbReference>
<keyword evidence="4" id="KW-1185">Reference proteome</keyword>
<gene>
    <name evidence="3" type="ORF">Fmac_021087</name>
</gene>
<dbReference type="Pfam" id="PF01535">
    <property type="entry name" value="PPR"/>
    <property type="match status" value="2"/>
</dbReference>
<protein>
    <recommendedName>
        <fullName evidence="5">Pentatricopeptide repeat-containing protein</fullName>
    </recommendedName>
</protein>
<reference evidence="3 4" key="1">
    <citation type="submission" date="2024-08" db="EMBL/GenBank/DDBJ databases">
        <title>Insights into the chromosomal genome structure of Flemingia macrophylla.</title>
        <authorList>
            <person name="Ding Y."/>
            <person name="Zhao Y."/>
            <person name="Bi W."/>
            <person name="Wu M."/>
            <person name="Zhao G."/>
            <person name="Gong Y."/>
            <person name="Li W."/>
            <person name="Zhang P."/>
        </authorList>
    </citation>
    <scope>NUCLEOTIDE SEQUENCE [LARGE SCALE GENOMIC DNA]</scope>
    <source>
        <strain evidence="3">DYQJB</strain>
        <tissue evidence="3">Leaf</tissue>
    </source>
</reference>
<dbReference type="Proteomes" id="UP001603857">
    <property type="component" value="Unassembled WGS sequence"/>
</dbReference>
<dbReference type="PANTHER" id="PTHR47926:SF477">
    <property type="entry name" value="PENTATRICOPEPTIDE REPEAT-CONTAINING PROTEIN"/>
    <property type="match status" value="1"/>
</dbReference>
<accession>A0ABD1LVU3</accession>
<dbReference type="AlphaFoldDB" id="A0ABD1LVU3"/>
<dbReference type="PROSITE" id="PS51375">
    <property type="entry name" value="PPR"/>
    <property type="match status" value="1"/>
</dbReference>
<proteinExistence type="predicted"/>
<evidence type="ECO:0000256" key="2">
    <source>
        <dbReference type="PROSITE-ProRule" id="PRU00708"/>
    </source>
</evidence>
<evidence type="ECO:0000313" key="3">
    <source>
        <dbReference type="EMBL" id="KAL2327660.1"/>
    </source>
</evidence>
<keyword evidence="1" id="KW-0677">Repeat</keyword>
<sequence length="144" mass="16815">MEGLLCFYEMWRSNDGYDSHTFATALKAFADSSLLHHGKAIHTQTIKQRFDESSFVINTLATMYKKFRKPDFVMQLFEKMKMPDVVSWTTLTKTYVQMDEAKHAMEVFKRMRTSDMVSYNGCRKDQTLDHVVIIQTPTFGIHVN</sequence>
<organism evidence="3 4">
    <name type="scientific">Flemingia macrophylla</name>
    <dbReference type="NCBI Taxonomy" id="520843"/>
    <lineage>
        <taxon>Eukaryota</taxon>
        <taxon>Viridiplantae</taxon>
        <taxon>Streptophyta</taxon>
        <taxon>Embryophyta</taxon>
        <taxon>Tracheophyta</taxon>
        <taxon>Spermatophyta</taxon>
        <taxon>Magnoliopsida</taxon>
        <taxon>eudicotyledons</taxon>
        <taxon>Gunneridae</taxon>
        <taxon>Pentapetalae</taxon>
        <taxon>rosids</taxon>
        <taxon>fabids</taxon>
        <taxon>Fabales</taxon>
        <taxon>Fabaceae</taxon>
        <taxon>Papilionoideae</taxon>
        <taxon>50 kb inversion clade</taxon>
        <taxon>NPAAA clade</taxon>
        <taxon>indigoferoid/millettioid clade</taxon>
        <taxon>Phaseoleae</taxon>
        <taxon>Flemingia</taxon>
    </lineage>
</organism>
<dbReference type="InterPro" id="IPR046960">
    <property type="entry name" value="PPR_At4g14850-like_plant"/>
</dbReference>
<dbReference type="EMBL" id="JBGMDY010000007">
    <property type="protein sequence ID" value="KAL2327660.1"/>
    <property type="molecule type" value="Genomic_DNA"/>
</dbReference>
<name>A0ABD1LVU3_9FABA</name>
<dbReference type="InterPro" id="IPR002885">
    <property type="entry name" value="PPR_rpt"/>
</dbReference>
<evidence type="ECO:0000313" key="4">
    <source>
        <dbReference type="Proteomes" id="UP001603857"/>
    </source>
</evidence>